<dbReference type="InterPro" id="IPR001279">
    <property type="entry name" value="Metallo-B-lactamas"/>
</dbReference>
<dbReference type="SUPFAM" id="SSF56281">
    <property type="entry name" value="Metallo-hydrolase/oxidoreductase"/>
    <property type="match status" value="1"/>
</dbReference>
<dbReference type="EMBL" id="PYVS01000117">
    <property type="protein sequence ID" value="PTB82509.1"/>
    <property type="molecule type" value="Genomic_DNA"/>
</dbReference>
<dbReference type="GO" id="GO:0005737">
    <property type="term" value="C:cytoplasm"/>
    <property type="evidence" value="ECO:0007669"/>
    <property type="project" value="TreeGrafter"/>
</dbReference>
<dbReference type="Pfam" id="PF12706">
    <property type="entry name" value="Lactamase_B_2"/>
    <property type="match status" value="1"/>
</dbReference>
<sequence length="229" mass="26342">RVQRHWHVLLLRQTTHHDFDTATITALGPDVTYLVPLGLTEWFTDLGIPTENVHAFDWWQAQQFDSVTATATPSQHWSARSLWDKNDSLWVSWHLTIDDWQVWFAGDTGYNEVQFKEIGSKFPDIDDALVPIGAYLPRWFMQPQHINPAEAVLMHNDIGAARSYAMHWGTYQLAAEGLAQTKRDLADARQSYQASEDTLRLLAQYAGRLNVRVDRALQEPLARRANLQY</sequence>
<gene>
    <name evidence="2" type="ORF">C9986_02735</name>
</gene>
<organism evidence="2 3">
    <name type="scientific">Pseudidiomarina aestuarii</name>
    <dbReference type="NCBI Taxonomy" id="624146"/>
    <lineage>
        <taxon>Bacteria</taxon>
        <taxon>Pseudomonadati</taxon>
        <taxon>Pseudomonadota</taxon>
        <taxon>Gammaproteobacteria</taxon>
        <taxon>Alteromonadales</taxon>
        <taxon>Idiomarinaceae</taxon>
        <taxon>Pseudidiomarina</taxon>
    </lineage>
</organism>
<dbReference type="Gene3D" id="3.60.15.10">
    <property type="entry name" value="Ribonuclease Z/Hydroxyacylglutathione hydrolase-like"/>
    <property type="match status" value="1"/>
</dbReference>
<dbReference type="PANTHER" id="PTHR15032">
    <property type="entry name" value="N-ACYL-PHOSPHATIDYLETHANOLAMINE-HYDROLYZING PHOSPHOLIPASE D"/>
    <property type="match status" value="1"/>
</dbReference>
<comment type="caution">
    <text evidence="2">The sequence shown here is derived from an EMBL/GenBank/DDBJ whole genome shotgun (WGS) entry which is preliminary data.</text>
</comment>
<protein>
    <recommendedName>
        <fullName evidence="1">Metallo-beta-lactamase domain-containing protein</fullName>
    </recommendedName>
</protein>
<name>A0A2T4CLS0_9GAMM</name>
<evidence type="ECO:0000259" key="1">
    <source>
        <dbReference type="Pfam" id="PF12706"/>
    </source>
</evidence>
<dbReference type="InterPro" id="IPR036866">
    <property type="entry name" value="RibonucZ/Hydroxyglut_hydro"/>
</dbReference>
<dbReference type="AlphaFoldDB" id="A0A2T4CLS0"/>
<evidence type="ECO:0000313" key="3">
    <source>
        <dbReference type="Proteomes" id="UP000243022"/>
    </source>
</evidence>
<proteinExistence type="predicted"/>
<accession>A0A2T4CLS0</accession>
<reference evidence="2 3" key="1">
    <citation type="submission" date="2018-03" db="EMBL/GenBank/DDBJ databases">
        <title>Cross-interface Injection: A General Nanoliter Liquid Handling Method Applied to Single Cells Genome Amplification Automated Nanoliter Liquid Handling Applied to Single Cell Multiple Displacement Amplification.</title>
        <authorList>
            <person name="Yun J."/>
            <person name="Xu P."/>
            <person name="Xu J."/>
            <person name="Dai X."/>
            <person name="Wang Y."/>
            <person name="Zheng X."/>
            <person name="Cao C."/>
            <person name="Yi Q."/>
            <person name="Zhu Y."/>
            <person name="Wang L."/>
            <person name="Dong Z."/>
            <person name="Huang Y."/>
            <person name="Huang L."/>
            <person name="Du W."/>
        </authorList>
    </citation>
    <scope>NUCLEOTIDE SEQUENCE [LARGE SCALE GENOMIC DNA]</scope>
    <source>
        <strain evidence="2 3">Z-E1-2</strain>
    </source>
</reference>
<evidence type="ECO:0000313" key="2">
    <source>
        <dbReference type="EMBL" id="PTB82509.1"/>
    </source>
</evidence>
<dbReference type="Proteomes" id="UP000243022">
    <property type="component" value="Unassembled WGS sequence"/>
</dbReference>
<feature type="non-terminal residue" evidence="2">
    <location>
        <position position="229"/>
    </location>
</feature>
<dbReference type="PANTHER" id="PTHR15032:SF4">
    <property type="entry name" value="N-ACYL-PHOSPHATIDYLETHANOLAMINE-HYDROLYZING PHOSPHOLIPASE D"/>
    <property type="match status" value="1"/>
</dbReference>
<feature type="non-terminal residue" evidence="2">
    <location>
        <position position="1"/>
    </location>
</feature>
<feature type="domain" description="Metallo-beta-lactamase" evidence="1">
    <location>
        <begin position="24"/>
        <end position="168"/>
    </location>
</feature>